<keyword evidence="5 6" id="KW-0460">Magnesium</keyword>
<dbReference type="InterPro" id="IPR015797">
    <property type="entry name" value="NUDIX_hydrolase-like_dom_sf"/>
</dbReference>
<evidence type="ECO:0000256" key="2">
    <source>
        <dbReference type="ARBA" id="ARBA00005582"/>
    </source>
</evidence>
<dbReference type="Proteomes" id="UP000557204">
    <property type="component" value="Unassembled WGS sequence"/>
</dbReference>
<organism evidence="8 9">
    <name type="scientific">Isoptericola sediminis</name>
    <dbReference type="NCBI Taxonomy" id="2733572"/>
    <lineage>
        <taxon>Bacteria</taxon>
        <taxon>Bacillati</taxon>
        <taxon>Actinomycetota</taxon>
        <taxon>Actinomycetes</taxon>
        <taxon>Micrococcales</taxon>
        <taxon>Promicromonosporaceae</taxon>
        <taxon>Isoptericola</taxon>
    </lineage>
</organism>
<dbReference type="GO" id="GO:0046872">
    <property type="term" value="F:metal ion binding"/>
    <property type="evidence" value="ECO:0007669"/>
    <property type="project" value="UniProtKB-KW"/>
</dbReference>
<sequence>MRGVSEDTRDELVALFDDTGAPCGTASRRRVRAENLRHAATAVVVRNAAGEVYVHRRTDTKDVYPGRYDFCAGGVLRAGESPLQSARREVAEELGVQGVPLLRLGERDYADAHTRYRAFLFTCTYDGPVRWQPEEVAWGRWVSPRRLVEMVDELVFVPDSVAVLDRWLDALRASGHGSD</sequence>
<evidence type="ECO:0000259" key="7">
    <source>
        <dbReference type="PROSITE" id="PS51462"/>
    </source>
</evidence>
<dbReference type="Gene3D" id="3.90.79.10">
    <property type="entry name" value="Nucleoside Triphosphate Pyrophosphohydrolase"/>
    <property type="match status" value="1"/>
</dbReference>
<dbReference type="PIRSF" id="PIRSF017340">
    <property type="entry name" value="Nudix_hydro"/>
    <property type="match status" value="1"/>
</dbReference>
<accession>A0A849K1L0</accession>
<dbReference type="CDD" id="cd04697">
    <property type="entry name" value="NUDIX_Hydrolase"/>
    <property type="match status" value="1"/>
</dbReference>
<comment type="similarity">
    <text evidence="2">Belongs to the Nudix hydrolase family.</text>
</comment>
<dbReference type="AlphaFoldDB" id="A0A849K1L0"/>
<dbReference type="SUPFAM" id="SSF55811">
    <property type="entry name" value="Nudix"/>
    <property type="match status" value="1"/>
</dbReference>
<proteinExistence type="inferred from homology"/>
<evidence type="ECO:0000256" key="6">
    <source>
        <dbReference type="PIRSR" id="PIRSR017340-1"/>
    </source>
</evidence>
<feature type="binding site" evidence="6">
    <location>
        <position position="93"/>
    </location>
    <ligand>
        <name>Mg(2+)</name>
        <dbReference type="ChEBI" id="CHEBI:18420"/>
    </ligand>
</feature>
<dbReference type="PROSITE" id="PS51462">
    <property type="entry name" value="NUDIX"/>
    <property type="match status" value="1"/>
</dbReference>
<feature type="domain" description="Nudix hydrolase" evidence="7">
    <location>
        <begin position="36"/>
        <end position="164"/>
    </location>
</feature>
<dbReference type="PANTHER" id="PTHR10885">
    <property type="entry name" value="ISOPENTENYL-DIPHOSPHATE DELTA-ISOMERASE"/>
    <property type="match status" value="1"/>
</dbReference>
<keyword evidence="9" id="KW-1185">Reference proteome</keyword>
<name>A0A849K1L0_9MICO</name>
<reference evidence="8 9" key="1">
    <citation type="submission" date="2020-05" db="EMBL/GenBank/DDBJ databases">
        <title>Genome sequence of Isoptericola sp. JC619 isolated from Chilika lagoon, India.</title>
        <authorList>
            <person name="Kumar D."/>
            <person name="Appam K."/>
            <person name="Gandham S."/>
            <person name="Uppada J."/>
            <person name="Sasikala C."/>
            <person name="Venkata Ramana C."/>
        </authorList>
    </citation>
    <scope>NUCLEOTIDE SEQUENCE [LARGE SCALE GENOMIC DNA]</scope>
    <source>
        <strain evidence="8 9">JC619</strain>
    </source>
</reference>
<evidence type="ECO:0000256" key="5">
    <source>
        <dbReference type="ARBA" id="ARBA00022842"/>
    </source>
</evidence>
<dbReference type="Pfam" id="PF00293">
    <property type="entry name" value="NUDIX"/>
    <property type="match status" value="1"/>
</dbReference>
<evidence type="ECO:0000313" key="8">
    <source>
        <dbReference type="EMBL" id="NNU26140.1"/>
    </source>
</evidence>
<feature type="binding site" evidence="6">
    <location>
        <position position="89"/>
    </location>
    <ligand>
        <name>Mg(2+)</name>
        <dbReference type="ChEBI" id="CHEBI:18420"/>
    </ligand>
</feature>
<dbReference type="EMBL" id="JABFAJ010000003">
    <property type="protein sequence ID" value="NNU26140.1"/>
    <property type="molecule type" value="Genomic_DNA"/>
</dbReference>
<keyword evidence="3 6" id="KW-0479">Metal-binding</keyword>
<keyword evidence="4" id="KW-0378">Hydrolase</keyword>
<protein>
    <submittedName>
        <fullName evidence="8">NUDIX domain-containing protein</fullName>
    </submittedName>
</protein>
<evidence type="ECO:0000313" key="9">
    <source>
        <dbReference type="Proteomes" id="UP000557204"/>
    </source>
</evidence>
<evidence type="ECO:0000256" key="3">
    <source>
        <dbReference type="ARBA" id="ARBA00022723"/>
    </source>
</evidence>
<gene>
    <name evidence="8" type="ORF">HLI28_01080</name>
</gene>
<dbReference type="GO" id="GO:0016817">
    <property type="term" value="F:hydrolase activity, acting on acid anhydrides"/>
    <property type="evidence" value="ECO:0007669"/>
    <property type="project" value="InterPro"/>
</dbReference>
<dbReference type="InterPro" id="IPR024195">
    <property type="entry name" value="NUDIX_hydrolase_YfcD_pred"/>
</dbReference>
<evidence type="ECO:0000256" key="4">
    <source>
        <dbReference type="ARBA" id="ARBA00022801"/>
    </source>
</evidence>
<dbReference type="InterPro" id="IPR000086">
    <property type="entry name" value="NUDIX_hydrolase_dom"/>
</dbReference>
<comment type="caution">
    <text evidence="8">The sequence shown here is derived from an EMBL/GenBank/DDBJ whole genome shotgun (WGS) entry which is preliminary data.</text>
</comment>
<dbReference type="PANTHER" id="PTHR10885:SF0">
    <property type="entry name" value="ISOPENTENYL-DIPHOSPHATE DELTA-ISOMERASE"/>
    <property type="match status" value="1"/>
</dbReference>
<evidence type="ECO:0000256" key="1">
    <source>
        <dbReference type="ARBA" id="ARBA00001946"/>
    </source>
</evidence>
<comment type="cofactor">
    <cofactor evidence="1">
        <name>Mg(2+)</name>
        <dbReference type="ChEBI" id="CHEBI:18420"/>
    </cofactor>
</comment>